<dbReference type="RefSeq" id="WP_169161311.1">
    <property type="nucleotide sequence ID" value="NZ_JABBFW010000010.1"/>
</dbReference>
<dbReference type="InterPro" id="IPR050267">
    <property type="entry name" value="Anti-sigma-factor_SerPK"/>
</dbReference>
<dbReference type="SUPFAM" id="SSF55874">
    <property type="entry name" value="ATPase domain of HSP90 chaperone/DNA topoisomerase II/histidine kinase"/>
    <property type="match status" value="1"/>
</dbReference>
<sequence length="172" mass="18917">MGTDPLPQDPAGVEPPEADARVIYRADIAARLEEVSRVCAEVAALAAQRGDETLAAQIDLGLSEALSNIVRHGYEAHARDARVQLLWTEQPDRWCLRLFDRGRPIPEAALQPSAHDPFDFDPLALDSLPEGGMGLALLRASFDRVDYRIGPRGNLLVLTKLLQPQARPDLEH</sequence>
<accession>A0A848FA35</accession>
<comment type="caution">
    <text evidence="3">The sequence shown here is derived from an EMBL/GenBank/DDBJ whole genome shotgun (WGS) entry which is preliminary data.</text>
</comment>
<keyword evidence="1" id="KW-0808">Transferase</keyword>
<name>A0A848FA35_9BURK</name>
<evidence type="ECO:0000256" key="1">
    <source>
        <dbReference type="ARBA" id="ARBA00022527"/>
    </source>
</evidence>
<keyword evidence="4" id="KW-1185">Reference proteome</keyword>
<dbReference type="InterPro" id="IPR036890">
    <property type="entry name" value="HATPase_C_sf"/>
</dbReference>
<keyword evidence="3" id="KW-0547">Nucleotide-binding</keyword>
<dbReference type="AlphaFoldDB" id="A0A848FA35"/>
<evidence type="ECO:0000313" key="3">
    <source>
        <dbReference type="EMBL" id="NML16404.1"/>
    </source>
</evidence>
<dbReference type="EMBL" id="JABBFW010000010">
    <property type="protein sequence ID" value="NML16404.1"/>
    <property type="molecule type" value="Genomic_DNA"/>
</dbReference>
<gene>
    <name evidence="3" type="ORF">HHL10_15585</name>
</gene>
<feature type="domain" description="Histidine kinase/HSP90-like ATPase" evidence="2">
    <location>
        <begin position="28"/>
        <end position="160"/>
    </location>
</feature>
<keyword evidence="3" id="KW-0067">ATP-binding</keyword>
<keyword evidence="1" id="KW-0723">Serine/threonine-protein kinase</keyword>
<reference evidence="3 4" key="1">
    <citation type="submission" date="2020-04" db="EMBL/GenBank/DDBJ databases">
        <title>Azohydromonas sp. isolated from soil.</title>
        <authorList>
            <person name="Dahal R.H."/>
        </authorList>
    </citation>
    <scope>NUCLEOTIDE SEQUENCE [LARGE SCALE GENOMIC DNA]</scope>
    <source>
        <strain evidence="3 4">G-1-1-14</strain>
    </source>
</reference>
<protein>
    <submittedName>
        <fullName evidence="3">ATP-binding protein</fullName>
    </submittedName>
</protein>
<dbReference type="GO" id="GO:0005524">
    <property type="term" value="F:ATP binding"/>
    <property type="evidence" value="ECO:0007669"/>
    <property type="project" value="UniProtKB-KW"/>
</dbReference>
<dbReference type="PANTHER" id="PTHR35526:SF3">
    <property type="entry name" value="ANTI-SIGMA-F FACTOR RSBW"/>
    <property type="match status" value="1"/>
</dbReference>
<dbReference type="CDD" id="cd16936">
    <property type="entry name" value="HATPase_RsbW-like"/>
    <property type="match status" value="1"/>
</dbReference>
<dbReference type="Gene3D" id="3.30.565.10">
    <property type="entry name" value="Histidine kinase-like ATPase, C-terminal domain"/>
    <property type="match status" value="1"/>
</dbReference>
<keyword evidence="1" id="KW-0418">Kinase</keyword>
<dbReference type="GO" id="GO:0004674">
    <property type="term" value="F:protein serine/threonine kinase activity"/>
    <property type="evidence" value="ECO:0007669"/>
    <property type="project" value="UniProtKB-KW"/>
</dbReference>
<proteinExistence type="predicted"/>
<organism evidence="3 4">
    <name type="scientific">Azohydromonas caseinilytica</name>
    <dbReference type="NCBI Taxonomy" id="2728836"/>
    <lineage>
        <taxon>Bacteria</taxon>
        <taxon>Pseudomonadati</taxon>
        <taxon>Pseudomonadota</taxon>
        <taxon>Betaproteobacteria</taxon>
        <taxon>Burkholderiales</taxon>
        <taxon>Sphaerotilaceae</taxon>
        <taxon>Azohydromonas</taxon>
    </lineage>
</organism>
<dbReference type="InterPro" id="IPR003594">
    <property type="entry name" value="HATPase_dom"/>
</dbReference>
<evidence type="ECO:0000313" key="4">
    <source>
        <dbReference type="Proteomes" id="UP000574067"/>
    </source>
</evidence>
<evidence type="ECO:0000259" key="2">
    <source>
        <dbReference type="Pfam" id="PF13581"/>
    </source>
</evidence>
<dbReference type="Pfam" id="PF13581">
    <property type="entry name" value="HATPase_c_2"/>
    <property type="match status" value="1"/>
</dbReference>
<dbReference type="Proteomes" id="UP000574067">
    <property type="component" value="Unassembled WGS sequence"/>
</dbReference>
<dbReference type="PANTHER" id="PTHR35526">
    <property type="entry name" value="ANTI-SIGMA-F FACTOR RSBW-RELATED"/>
    <property type="match status" value="1"/>
</dbReference>